<evidence type="ECO:0000259" key="2">
    <source>
        <dbReference type="Pfam" id="PF13480"/>
    </source>
</evidence>
<dbReference type="RefSeq" id="WP_103875669.1">
    <property type="nucleotide sequence ID" value="NZ_FNUY01000020.1"/>
</dbReference>
<dbReference type="Proteomes" id="UP000236743">
    <property type="component" value="Unassembled WGS sequence"/>
</dbReference>
<proteinExistence type="predicted"/>
<dbReference type="EMBL" id="FNUY01000020">
    <property type="protein sequence ID" value="SEG82456.1"/>
    <property type="molecule type" value="Genomic_DNA"/>
</dbReference>
<gene>
    <name evidence="3" type="ORF">SAMN04488115_12052</name>
</gene>
<feature type="region of interest" description="Disordered" evidence="1">
    <location>
        <begin position="1"/>
        <end position="25"/>
    </location>
</feature>
<accession>A0A1H6DDA6</accession>
<evidence type="ECO:0000313" key="3">
    <source>
        <dbReference type="EMBL" id="SEG82456.1"/>
    </source>
</evidence>
<evidence type="ECO:0000256" key="1">
    <source>
        <dbReference type="SAM" id="MobiDB-lite"/>
    </source>
</evidence>
<keyword evidence="4" id="KW-1185">Reference proteome</keyword>
<feature type="domain" description="BioF2-like acetyltransferase" evidence="2">
    <location>
        <begin position="196"/>
        <end position="341"/>
    </location>
</feature>
<dbReference type="SUPFAM" id="SSF55729">
    <property type="entry name" value="Acyl-CoA N-acyltransferases (Nat)"/>
    <property type="match status" value="1"/>
</dbReference>
<dbReference type="Gene3D" id="3.40.630.30">
    <property type="match status" value="1"/>
</dbReference>
<dbReference type="AlphaFoldDB" id="A0A1H6DDA6"/>
<name>A0A1H6DDA6_9HYPH</name>
<dbReference type="InterPro" id="IPR038740">
    <property type="entry name" value="BioF2-like_GNAT_dom"/>
</dbReference>
<protein>
    <submittedName>
        <fullName evidence="3">Acetyltransferase involved in cellulose biosynthesis, CelD/BcsL family</fullName>
    </submittedName>
</protein>
<dbReference type="GO" id="GO:0016740">
    <property type="term" value="F:transferase activity"/>
    <property type="evidence" value="ECO:0007669"/>
    <property type="project" value="UniProtKB-KW"/>
</dbReference>
<dbReference type="InterPro" id="IPR016181">
    <property type="entry name" value="Acyl_CoA_acyltransferase"/>
</dbReference>
<sequence length="401" mass="43613">MVRVKARPSPAPPAASRHRPSAQEAPTIAIIDNPQDFIALREEWEALFARAALPQQVFQSHVVLRHWARHYLDAQSKLSIVTVRRDGRLAMIWPLIRQRRFGIDTLRFMGIPVAQFGDVLVEAGDDAQDLFQAGWKAVRSLGSDIFEARKLRADSALASSGLLRGAVERDRLEAPFADLDFRVGPDGPSQAYRPRERSNHRRRLRRLTERGPISFSCVTPGPEAAALVEQAVAMKQATLQRHGIIAPAISDPRFMAFFRDLAGDAAGGSPLRVALILCADKPVGIDLALDCKGTSFGHVIATNPDHERGGLGGILIHHSFASARERGNAIFDLLAPADPYKLEHADGQTGVSDLALPLSLKGRIACSLGIAKLRPALKATLKRLPAPVTRRIAAWAASGKA</sequence>
<evidence type="ECO:0000313" key="4">
    <source>
        <dbReference type="Proteomes" id="UP000236743"/>
    </source>
</evidence>
<dbReference type="Pfam" id="PF13480">
    <property type="entry name" value="Acetyltransf_6"/>
    <property type="match status" value="1"/>
</dbReference>
<reference evidence="3 4" key="1">
    <citation type="submission" date="2016-10" db="EMBL/GenBank/DDBJ databases">
        <authorList>
            <person name="de Groot N.N."/>
        </authorList>
    </citation>
    <scope>NUCLEOTIDE SEQUENCE [LARGE SCALE GENOMIC DNA]</scope>
    <source>
        <strain evidence="3 4">DSM 26656</strain>
    </source>
</reference>
<dbReference type="OrthoDB" id="8565998at2"/>
<keyword evidence="3" id="KW-0808">Transferase</keyword>
<organism evidence="3 4">
    <name type="scientific">Bosea lathyri</name>
    <dbReference type="NCBI Taxonomy" id="1036778"/>
    <lineage>
        <taxon>Bacteria</taxon>
        <taxon>Pseudomonadati</taxon>
        <taxon>Pseudomonadota</taxon>
        <taxon>Alphaproteobacteria</taxon>
        <taxon>Hyphomicrobiales</taxon>
        <taxon>Boseaceae</taxon>
        <taxon>Bosea</taxon>
    </lineage>
</organism>